<evidence type="ECO:0000256" key="1">
    <source>
        <dbReference type="SAM" id="Phobius"/>
    </source>
</evidence>
<reference evidence="2" key="2">
    <citation type="submission" date="2021-04" db="EMBL/GenBank/DDBJ databases">
        <authorList>
            <person name="Gilroy R."/>
        </authorList>
    </citation>
    <scope>NUCLEOTIDE SEQUENCE</scope>
    <source>
        <strain evidence="2">CHK169-11906</strain>
    </source>
</reference>
<keyword evidence="1" id="KW-0812">Transmembrane</keyword>
<dbReference type="EMBL" id="DWYR01000021">
    <property type="protein sequence ID" value="HJA99318.1"/>
    <property type="molecule type" value="Genomic_DNA"/>
</dbReference>
<gene>
    <name evidence="2" type="ORF">H9779_06970</name>
</gene>
<proteinExistence type="predicted"/>
<organism evidence="2 3">
    <name type="scientific">Candidatus Alistipes avicola</name>
    <dbReference type="NCBI Taxonomy" id="2838432"/>
    <lineage>
        <taxon>Bacteria</taxon>
        <taxon>Pseudomonadati</taxon>
        <taxon>Bacteroidota</taxon>
        <taxon>Bacteroidia</taxon>
        <taxon>Bacteroidales</taxon>
        <taxon>Rikenellaceae</taxon>
        <taxon>Alistipes</taxon>
    </lineage>
</organism>
<reference evidence="2" key="1">
    <citation type="journal article" date="2021" name="PeerJ">
        <title>Extensive microbial diversity within the chicken gut microbiome revealed by metagenomics and culture.</title>
        <authorList>
            <person name="Gilroy R."/>
            <person name="Ravi A."/>
            <person name="Getino M."/>
            <person name="Pursley I."/>
            <person name="Horton D.L."/>
            <person name="Alikhan N.F."/>
            <person name="Baker D."/>
            <person name="Gharbi K."/>
            <person name="Hall N."/>
            <person name="Watson M."/>
            <person name="Adriaenssens E.M."/>
            <person name="Foster-Nyarko E."/>
            <person name="Jarju S."/>
            <person name="Secka A."/>
            <person name="Antonio M."/>
            <person name="Oren A."/>
            <person name="Chaudhuri R.R."/>
            <person name="La Ragione R."/>
            <person name="Hildebrand F."/>
            <person name="Pallen M.J."/>
        </authorList>
    </citation>
    <scope>NUCLEOTIDE SEQUENCE</scope>
    <source>
        <strain evidence="2">CHK169-11906</strain>
    </source>
</reference>
<feature type="transmembrane region" description="Helical" evidence="1">
    <location>
        <begin position="6"/>
        <end position="28"/>
    </location>
</feature>
<keyword evidence="1" id="KW-1133">Transmembrane helix</keyword>
<name>A0A9D2RJG4_9BACT</name>
<dbReference type="AlphaFoldDB" id="A0A9D2RJG4"/>
<evidence type="ECO:0000313" key="3">
    <source>
        <dbReference type="Proteomes" id="UP000824259"/>
    </source>
</evidence>
<keyword evidence="1" id="KW-0472">Membrane</keyword>
<accession>A0A9D2RJG4</accession>
<protein>
    <submittedName>
        <fullName evidence="2">Uncharacterized protein</fullName>
    </submittedName>
</protein>
<evidence type="ECO:0000313" key="2">
    <source>
        <dbReference type="EMBL" id="HJA99318.1"/>
    </source>
</evidence>
<dbReference type="Proteomes" id="UP000824259">
    <property type="component" value="Unassembled WGS sequence"/>
</dbReference>
<comment type="caution">
    <text evidence="2">The sequence shown here is derived from an EMBL/GenBank/DDBJ whole genome shotgun (WGS) entry which is preliminary data.</text>
</comment>
<sequence>MPSWLIIVLISILAVGLFVLGMSLTLMIKGHHIDSEISTNKNMQKLGIKCAVQETREQMAGMDDCASEIGCSGNCAACSTEEMERVHHKTK</sequence>